<evidence type="ECO:0000256" key="5">
    <source>
        <dbReference type="ARBA" id="ARBA00022985"/>
    </source>
</evidence>
<dbReference type="InterPro" id="IPR029044">
    <property type="entry name" value="Nucleotide-diphossugar_trans"/>
</dbReference>
<gene>
    <name evidence="9" type="ORF">GCM10007924_11730</name>
</gene>
<evidence type="ECO:0000256" key="1">
    <source>
        <dbReference type="ARBA" id="ARBA00022475"/>
    </source>
</evidence>
<dbReference type="RefSeq" id="WP_169559908.1">
    <property type="nucleotide sequence ID" value="NZ_BSNF01000001.1"/>
</dbReference>
<dbReference type="SUPFAM" id="SSF53448">
    <property type="entry name" value="Nucleotide-diphospho-sugar transferases"/>
    <property type="match status" value="1"/>
</dbReference>
<sequence length="267" mass="29145">MGVDVGNENRVSVVVPVLNEAENVGTLVREIGAAMDGWDFEMIFVDDGSTDRTVEVLRDLAKEFPTLRCLHHLKRCGQSAAIRTGVKHASGGVIVTLDGDGQNPPSEIPRLARHLIEADAGVGLVQGQRAKRQDTLWKKVGSRLANKIRQGLLQDGVKDSGCGLKAFYRSAYLELAYFDHLHRFMPVMMIREGYRVAVLDVSHRERQAGTSKYGNLQRALVGIYDLLGVVWLRKRRALSAVEEVAFGAEPQPAAMASSLTGGAATKP</sequence>
<keyword evidence="7" id="KW-0472">Membrane</keyword>
<organism evidence="9 10">
    <name type="scientific">Sneathiella chinensis</name>
    <dbReference type="NCBI Taxonomy" id="349750"/>
    <lineage>
        <taxon>Bacteria</taxon>
        <taxon>Pseudomonadati</taxon>
        <taxon>Pseudomonadota</taxon>
        <taxon>Alphaproteobacteria</taxon>
        <taxon>Sneathiellales</taxon>
        <taxon>Sneathiellaceae</taxon>
        <taxon>Sneathiella</taxon>
    </lineage>
</organism>
<dbReference type="GO" id="GO:0016757">
    <property type="term" value="F:glycosyltransferase activity"/>
    <property type="evidence" value="ECO:0007669"/>
    <property type="project" value="UniProtKB-KW"/>
</dbReference>
<dbReference type="PANTHER" id="PTHR48090">
    <property type="entry name" value="UNDECAPRENYL-PHOSPHATE 4-DEOXY-4-FORMAMIDO-L-ARABINOSE TRANSFERASE-RELATED"/>
    <property type="match status" value="1"/>
</dbReference>
<protein>
    <submittedName>
        <fullName evidence="9">Dolichol-phosphate mannosyltransferase</fullName>
    </submittedName>
</protein>
<evidence type="ECO:0000256" key="6">
    <source>
        <dbReference type="ARBA" id="ARBA00022989"/>
    </source>
</evidence>
<dbReference type="EMBL" id="BSNF01000001">
    <property type="protein sequence ID" value="GLQ05952.1"/>
    <property type="molecule type" value="Genomic_DNA"/>
</dbReference>
<dbReference type="Proteomes" id="UP001161409">
    <property type="component" value="Unassembled WGS sequence"/>
</dbReference>
<dbReference type="CDD" id="cd04179">
    <property type="entry name" value="DPM_DPG-synthase_like"/>
    <property type="match status" value="1"/>
</dbReference>
<evidence type="ECO:0000313" key="10">
    <source>
        <dbReference type="Proteomes" id="UP001161409"/>
    </source>
</evidence>
<dbReference type="PANTHER" id="PTHR48090:SF3">
    <property type="entry name" value="UNDECAPRENYL-PHOSPHATE 4-DEOXY-4-FORMAMIDO-L-ARABINOSE TRANSFERASE"/>
    <property type="match status" value="1"/>
</dbReference>
<dbReference type="InterPro" id="IPR050256">
    <property type="entry name" value="Glycosyltransferase_2"/>
</dbReference>
<keyword evidence="4" id="KW-0812">Transmembrane</keyword>
<evidence type="ECO:0000256" key="2">
    <source>
        <dbReference type="ARBA" id="ARBA00022676"/>
    </source>
</evidence>
<dbReference type="Gene3D" id="3.90.550.10">
    <property type="entry name" value="Spore Coat Polysaccharide Biosynthesis Protein SpsA, Chain A"/>
    <property type="match status" value="1"/>
</dbReference>
<reference evidence="9" key="1">
    <citation type="journal article" date="2014" name="Int. J. Syst. Evol. Microbiol.">
        <title>Complete genome of a new Firmicutes species belonging to the dominant human colonic microbiota ('Ruminococcus bicirculans') reveals two chromosomes and a selective capacity to utilize plant glucans.</title>
        <authorList>
            <consortium name="NISC Comparative Sequencing Program"/>
            <person name="Wegmann U."/>
            <person name="Louis P."/>
            <person name="Goesmann A."/>
            <person name="Henrissat B."/>
            <person name="Duncan S.H."/>
            <person name="Flint H.J."/>
        </authorList>
    </citation>
    <scope>NUCLEOTIDE SEQUENCE</scope>
    <source>
        <strain evidence="9">NBRC 103408</strain>
    </source>
</reference>
<dbReference type="Pfam" id="PF00535">
    <property type="entry name" value="Glycos_transf_2"/>
    <property type="match status" value="1"/>
</dbReference>
<keyword evidence="6" id="KW-1133">Transmembrane helix</keyword>
<keyword evidence="2 9" id="KW-0328">Glycosyltransferase</keyword>
<comment type="caution">
    <text evidence="9">The sequence shown here is derived from an EMBL/GenBank/DDBJ whole genome shotgun (WGS) entry which is preliminary data.</text>
</comment>
<keyword evidence="3" id="KW-0808">Transferase</keyword>
<evidence type="ECO:0000259" key="8">
    <source>
        <dbReference type="Pfam" id="PF00535"/>
    </source>
</evidence>
<keyword evidence="10" id="KW-1185">Reference proteome</keyword>
<accession>A0ABQ5U3P6</accession>
<evidence type="ECO:0000256" key="7">
    <source>
        <dbReference type="ARBA" id="ARBA00023136"/>
    </source>
</evidence>
<evidence type="ECO:0000313" key="9">
    <source>
        <dbReference type="EMBL" id="GLQ05952.1"/>
    </source>
</evidence>
<name>A0ABQ5U3P6_9PROT</name>
<evidence type="ECO:0000256" key="4">
    <source>
        <dbReference type="ARBA" id="ARBA00022692"/>
    </source>
</evidence>
<keyword evidence="5" id="KW-0448">Lipopolysaccharide biosynthesis</keyword>
<proteinExistence type="predicted"/>
<dbReference type="InterPro" id="IPR001173">
    <property type="entry name" value="Glyco_trans_2-like"/>
</dbReference>
<feature type="domain" description="Glycosyltransferase 2-like" evidence="8">
    <location>
        <begin position="12"/>
        <end position="172"/>
    </location>
</feature>
<keyword evidence="1" id="KW-1003">Cell membrane</keyword>
<reference evidence="9" key="2">
    <citation type="submission" date="2023-01" db="EMBL/GenBank/DDBJ databases">
        <title>Draft genome sequence of Sneathiella chinensis strain NBRC 103408.</title>
        <authorList>
            <person name="Sun Q."/>
            <person name="Mori K."/>
        </authorList>
    </citation>
    <scope>NUCLEOTIDE SEQUENCE</scope>
    <source>
        <strain evidence="9">NBRC 103408</strain>
    </source>
</reference>
<evidence type="ECO:0000256" key="3">
    <source>
        <dbReference type="ARBA" id="ARBA00022679"/>
    </source>
</evidence>